<evidence type="ECO:0000313" key="2">
    <source>
        <dbReference type="EMBL" id="MBV4459945.1"/>
    </source>
</evidence>
<sequence>MNEANQSLERQHAEKLPLYERYAASLEQLLSKKLTENNVKHHLIESRAKDTKSFLKKVSNPVKDYRKPFEDITDLVGLRVITFYEDDIDEVEKQLVGLFKQVQPKEVKKPADESTFGYRSVHFIVQIEPGTEIPDELTSLTGLKFEIQVRTVLQHAWAAISHKLEYKRDSDVPENLKRKLFRLAALFEIADDEFESLRALSQQEDVNIGKKLEQEETDIPIDLASLKQHLNLLSGSAFLQDARNAGFAVDRPNTVARDDNETFSKLIQICKLAGLTTIRQLDETLESASVFAHEFFRELIRRNKERGSSSWSASVAFICQLLILREKSSQLSEDHLIALDWDRGMAEQVLSVAKKFARD</sequence>
<name>A0ABS6PHL2_9PSED</name>
<dbReference type="PANTHER" id="PTHR41773">
    <property type="entry name" value="GTP PYROPHOSPHATASE-RELATED"/>
    <property type="match status" value="1"/>
</dbReference>
<dbReference type="EMBL" id="JAHSTS010000002">
    <property type="protein sequence ID" value="MBV4459945.1"/>
    <property type="molecule type" value="Genomic_DNA"/>
</dbReference>
<proteinExistence type="predicted"/>
<evidence type="ECO:0000313" key="3">
    <source>
        <dbReference type="Proteomes" id="UP000765224"/>
    </source>
</evidence>
<gene>
    <name evidence="2" type="ORF">KVG96_18475</name>
</gene>
<dbReference type="RefSeq" id="WP_217893370.1">
    <property type="nucleotide sequence ID" value="NZ_JAHSTS010000002.1"/>
</dbReference>
<organism evidence="2 3">
    <name type="scientific">Pseudomonas ekonensis</name>
    <dbReference type="NCBI Taxonomy" id="2842353"/>
    <lineage>
        <taxon>Bacteria</taxon>
        <taxon>Pseudomonadati</taxon>
        <taxon>Pseudomonadota</taxon>
        <taxon>Gammaproteobacteria</taxon>
        <taxon>Pseudomonadales</taxon>
        <taxon>Pseudomonadaceae</taxon>
        <taxon>Pseudomonas</taxon>
    </lineage>
</organism>
<reference evidence="2 3" key="1">
    <citation type="submission" date="2021-06" db="EMBL/GenBank/DDBJ databases">
        <title>Updating the genus Pseudomonas: Description of 43 new species and partition of the Pseudomonas putida group.</title>
        <authorList>
            <person name="Girard L."/>
            <person name="Lood C."/>
            <person name="Vandamme P."/>
            <person name="Rokni-Zadeh H."/>
            <person name="Van Noort V."/>
            <person name="Hofte M."/>
            <person name="Lavigne R."/>
            <person name="De Mot R."/>
        </authorList>
    </citation>
    <scope>NUCLEOTIDE SEQUENCE [LARGE SCALE GENOMIC DNA]</scope>
    <source>
        <strain evidence="2 3">COR58</strain>
    </source>
</reference>
<dbReference type="CDD" id="cd05399">
    <property type="entry name" value="NT_Rel-Spo_like"/>
    <property type="match status" value="1"/>
</dbReference>
<dbReference type="Pfam" id="PF04607">
    <property type="entry name" value="RelA_SpoT"/>
    <property type="match status" value="1"/>
</dbReference>
<accession>A0ABS6PHL2</accession>
<protein>
    <recommendedName>
        <fullName evidence="1">RelA/SpoT domain-containing protein</fullName>
    </recommendedName>
</protein>
<dbReference type="InterPro" id="IPR007685">
    <property type="entry name" value="RelA_SpoT"/>
</dbReference>
<dbReference type="PANTHER" id="PTHR41773:SF1">
    <property type="entry name" value="RELA_SPOT DOMAIN-CONTAINING PROTEIN"/>
    <property type="match status" value="1"/>
</dbReference>
<keyword evidence="3" id="KW-1185">Reference proteome</keyword>
<dbReference type="SMART" id="SM00954">
    <property type="entry name" value="RelA_SpoT"/>
    <property type="match status" value="1"/>
</dbReference>
<evidence type="ECO:0000259" key="1">
    <source>
        <dbReference type="SMART" id="SM00954"/>
    </source>
</evidence>
<comment type="caution">
    <text evidence="2">The sequence shown here is derived from an EMBL/GenBank/DDBJ whole genome shotgun (WGS) entry which is preliminary data.</text>
</comment>
<dbReference type="Proteomes" id="UP000765224">
    <property type="component" value="Unassembled WGS sequence"/>
</dbReference>
<feature type="domain" description="RelA/SpoT" evidence="1">
    <location>
        <begin position="46"/>
        <end position="172"/>
    </location>
</feature>